<dbReference type="EMBL" id="BAAAYX010000030">
    <property type="protein sequence ID" value="GAA3719244.1"/>
    <property type="molecule type" value="Genomic_DNA"/>
</dbReference>
<name>A0ABP7EMW9_9ACTN</name>
<sequence>MAEVNRELLRIVEKQGRQPVGIPVLLFTDATLAPDGPLTDGDEPLPDGGERTGNVVRRAAADLGFDLDQLELFSTESYLVQTVAGQLTAGA</sequence>
<organism evidence="2 3">
    <name type="scientific">Microlunatus aurantiacus</name>
    <dbReference type="NCBI Taxonomy" id="446786"/>
    <lineage>
        <taxon>Bacteria</taxon>
        <taxon>Bacillati</taxon>
        <taxon>Actinomycetota</taxon>
        <taxon>Actinomycetes</taxon>
        <taxon>Propionibacteriales</taxon>
        <taxon>Propionibacteriaceae</taxon>
        <taxon>Microlunatus</taxon>
    </lineage>
</organism>
<proteinExistence type="predicted"/>
<gene>
    <name evidence="2" type="ORF">GCM10022204_44260</name>
</gene>
<protein>
    <submittedName>
        <fullName evidence="2">Uncharacterized protein</fullName>
    </submittedName>
</protein>
<dbReference type="Proteomes" id="UP001500051">
    <property type="component" value="Unassembled WGS sequence"/>
</dbReference>
<reference evidence="3" key="1">
    <citation type="journal article" date="2019" name="Int. J. Syst. Evol. Microbiol.">
        <title>The Global Catalogue of Microorganisms (GCM) 10K type strain sequencing project: providing services to taxonomists for standard genome sequencing and annotation.</title>
        <authorList>
            <consortium name="The Broad Institute Genomics Platform"/>
            <consortium name="The Broad Institute Genome Sequencing Center for Infectious Disease"/>
            <person name="Wu L."/>
            <person name="Ma J."/>
        </authorList>
    </citation>
    <scope>NUCLEOTIDE SEQUENCE [LARGE SCALE GENOMIC DNA]</scope>
    <source>
        <strain evidence="3">JCM 16548</strain>
    </source>
</reference>
<evidence type="ECO:0000313" key="3">
    <source>
        <dbReference type="Proteomes" id="UP001500051"/>
    </source>
</evidence>
<accession>A0ABP7EMW9</accession>
<comment type="caution">
    <text evidence="2">The sequence shown here is derived from an EMBL/GenBank/DDBJ whole genome shotgun (WGS) entry which is preliminary data.</text>
</comment>
<feature type="region of interest" description="Disordered" evidence="1">
    <location>
        <begin position="33"/>
        <end position="52"/>
    </location>
</feature>
<evidence type="ECO:0000313" key="2">
    <source>
        <dbReference type="EMBL" id="GAA3719244.1"/>
    </source>
</evidence>
<dbReference type="RefSeq" id="WP_344814640.1">
    <property type="nucleotide sequence ID" value="NZ_BAAAYX010000030.1"/>
</dbReference>
<keyword evidence="3" id="KW-1185">Reference proteome</keyword>
<evidence type="ECO:0000256" key="1">
    <source>
        <dbReference type="SAM" id="MobiDB-lite"/>
    </source>
</evidence>